<name>A0A3N4PIA8_9BACT</name>
<protein>
    <submittedName>
        <fullName evidence="1">Uncharacterized protein</fullName>
    </submittedName>
</protein>
<evidence type="ECO:0000313" key="2">
    <source>
        <dbReference type="Proteomes" id="UP000278351"/>
    </source>
</evidence>
<gene>
    <name evidence="1" type="ORF">EGT74_15395</name>
</gene>
<dbReference type="EMBL" id="RPDH01000002">
    <property type="protein sequence ID" value="RPE08432.1"/>
    <property type="molecule type" value="Genomic_DNA"/>
</dbReference>
<evidence type="ECO:0000313" key="1">
    <source>
        <dbReference type="EMBL" id="RPE08432.1"/>
    </source>
</evidence>
<organism evidence="1 2">
    <name type="scientific">Chitinophaga lutea</name>
    <dbReference type="NCBI Taxonomy" id="2488634"/>
    <lineage>
        <taxon>Bacteria</taxon>
        <taxon>Pseudomonadati</taxon>
        <taxon>Bacteroidota</taxon>
        <taxon>Chitinophagia</taxon>
        <taxon>Chitinophagales</taxon>
        <taxon>Chitinophagaceae</taxon>
        <taxon>Chitinophaga</taxon>
    </lineage>
</organism>
<reference evidence="1 2" key="1">
    <citation type="submission" date="2018-11" db="EMBL/GenBank/DDBJ databases">
        <title>Chitinophaga lutea sp.nov., isolate from arsenic contaminated soil.</title>
        <authorList>
            <person name="Zong Y."/>
        </authorList>
    </citation>
    <scope>NUCLEOTIDE SEQUENCE [LARGE SCALE GENOMIC DNA]</scope>
    <source>
        <strain evidence="1 2">ZY74</strain>
    </source>
</reference>
<sequence length="64" mass="7949">MEFLQLIFEKYPMNWMFDLYKKYANEEDIVFLQNKLEAVDSKLKKEITKLIEAIRKRKKIYKFP</sequence>
<comment type="caution">
    <text evidence="1">The sequence shown here is derived from an EMBL/GenBank/DDBJ whole genome shotgun (WGS) entry which is preliminary data.</text>
</comment>
<dbReference type="AlphaFoldDB" id="A0A3N4PIA8"/>
<accession>A0A3N4PIA8</accession>
<proteinExistence type="predicted"/>
<dbReference type="Proteomes" id="UP000278351">
    <property type="component" value="Unassembled WGS sequence"/>
</dbReference>
<keyword evidence="2" id="KW-1185">Reference proteome</keyword>